<evidence type="ECO:0000313" key="3">
    <source>
        <dbReference type="Proteomes" id="UP001196870"/>
    </source>
</evidence>
<evidence type="ECO:0000256" key="1">
    <source>
        <dbReference type="SAM" id="MobiDB-lite"/>
    </source>
</evidence>
<evidence type="ECO:0008006" key="4">
    <source>
        <dbReference type="Google" id="ProtNLM"/>
    </source>
</evidence>
<sequence>MAATVTAALPKAQQSAPTNADARAIEGAIRLERRAMGELGEDALTLLACDQMGAQYPMTLAIGDRVRLFDRVNARFLDGGRGNIGNNGSVLEVRTVSAEGVSLRTAHGRDGFASWETLADKPSGRIRLALGDVLTIDSAQGITSDEPINALPAGSTGAKDSKPISRKAGIVSKRGCYVRRRRRGRELQRIWRHRLRAAAASLPCQSNTKTCLGTAPCCPSGRSLRKVIESGGGVAPGMKRARRSASTGRWTPLN</sequence>
<gene>
    <name evidence="2" type="ORF">GXW71_08665</name>
</gene>
<feature type="compositionally biased region" description="Polar residues" evidence="1">
    <location>
        <begin position="244"/>
        <end position="254"/>
    </location>
</feature>
<proteinExistence type="predicted"/>
<organism evidence="2 3">
    <name type="scientific">Plastoroseomonas hellenica</name>
    <dbReference type="NCBI Taxonomy" id="2687306"/>
    <lineage>
        <taxon>Bacteria</taxon>
        <taxon>Pseudomonadati</taxon>
        <taxon>Pseudomonadota</taxon>
        <taxon>Alphaproteobacteria</taxon>
        <taxon>Acetobacterales</taxon>
        <taxon>Acetobacteraceae</taxon>
        <taxon>Plastoroseomonas</taxon>
    </lineage>
</organism>
<accession>A0ABS5EWZ1</accession>
<keyword evidence="3" id="KW-1185">Reference proteome</keyword>
<evidence type="ECO:0000313" key="2">
    <source>
        <dbReference type="EMBL" id="MBR0664425.1"/>
    </source>
</evidence>
<dbReference type="RefSeq" id="WP_211852087.1">
    <property type="nucleotide sequence ID" value="NZ_JAAGBB010000008.1"/>
</dbReference>
<name>A0ABS5EWZ1_9PROT</name>
<dbReference type="EMBL" id="JAAGBB010000008">
    <property type="protein sequence ID" value="MBR0664425.1"/>
    <property type="molecule type" value="Genomic_DNA"/>
</dbReference>
<comment type="caution">
    <text evidence="2">The sequence shown here is derived from an EMBL/GenBank/DDBJ whole genome shotgun (WGS) entry which is preliminary data.</text>
</comment>
<dbReference type="Proteomes" id="UP001196870">
    <property type="component" value="Unassembled WGS sequence"/>
</dbReference>
<feature type="region of interest" description="Disordered" evidence="1">
    <location>
        <begin position="230"/>
        <end position="254"/>
    </location>
</feature>
<protein>
    <recommendedName>
        <fullName evidence="4">Hedgehog/Intein (Hint) domain-containing protein</fullName>
    </recommendedName>
</protein>
<reference evidence="3" key="1">
    <citation type="journal article" date="2021" name="Syst. Appl. Microbiol.">
        <title>Roseomonas hellenica sp. nov., isolated from roots of wild-growing Alkanna tinctoria.</title>
        <authorList>
            <person name="Rat A."/>
            <person name="Naranjo H.D."/>
            <person name="Lebbe L."/>
            <person name="Cnockaert M."/>
            <person name="Krigas N."/>
            <person name="Grigoriadou K."/>
            <person name="Maloupa E."/>
            <person name="Willems A."/>
        </authorList>
    </citation>
    <scope>NUCLEOTIDE SEQUENCE [LARGE SCALE GENOMIC DNA]</scope>
    <source>
        <strain evidence="3">LMG 31523</strain>
    </source>
</reference>